<dbReference type="InterPro" id="IPR016032">
    <property type="entry name" value="Sig_transdc_resp-reg_C-effctor"/>
</dbReference>
<sequence length="364" mass="40182">MELVGLATEAAVQPEQWNGFLEKLEDHFPGSRITLFGHEDGRPSSALSFCRNFPLEYQQAYAEHYVRTSPYVLRGLERLSVGRARLSEDVISMQELETTEYYNDFIRPRGLGCYAAGVIIERSPQRMVALSLVDHDDDPERRTRQLQLLDLLTPHVSRAFRLHTVLDRERRQSRAALGVFQTWAHAAVVLAGDGRLVTMNEAAEDIVASRDGVMLARDGRLRSLVDSVNARLDKAVFNCAHHLQADGLALPRVNASPLNAMIAPLPYGADPDGGPGAVLVILVDPDRPHRAPIDWIARRFGLAPAEARLAELLVNGESLAEAAAALDIKLSTARTRLKAVQAKTECHRQADLTRLAMSAPPLRA</sequence>
<gene>
    <name evidence="2" type="ORF">CSW64_15465</name>
</gene>
<dbReference type="InterPro" id="IPR036388">
    <property type="entry name" value="WH-like_DNA-bd_sf"/>
</dbReference>
<dbReference type="InterPro" id="IPR000792">
    <property type="entry name" value="Tscrpt_reg_LuxR_C"/>
</dbReference>
<dbReference type="SUPFAM" id="SSF46894">
    <property type="entry name" value="C-terminal effector domain of the bipartite response regulators"/>
    <property type="match status" value="1"/>
</dbReference>
<dbReference type="GO" id="GO:0003677">
    <property type="term" value="F:DNA binding"/>
    <property type="evidence" value="ECO:0007669"/>
    <property type="project" value="InterPro"/>
</dbReference>
<dbReference type="Proteomes" id="UP000228945">
    <property type="component" value="Chromosome"/>
</dbReference>
<dbReference type="Gene3D" id="1.10.10.10">
    <property type="entry name" value="Winged helix-like DNA-binding domain superfamily/Winged helix DNA-binding domain"/>
    <property type="match status" value="1"/>
</dbReference>
<keyword evidence="3" id="KW-1185">Reference proteome</keyword>
<accession>A0A2D2B0A6</accession>
<proteinExistence type="predicted"/>
<protein>
    <recommendedName>
        <fullName evidence="1">HTH luxR-type domain-containing protein</fullName>
    </recommendedName>
</protein>
<organism evidence="2 3">
    <name type="scientific">Caulobacter mirabilis</name>
    <dbReference type="NCBI Taxonomy" id="69666"/>
    <lineage>
        <taxon>Bacteria</taxon>
        <taxon>Pseudomonadati</taxon>
        <taxon>Pseudomonadota</taxon>
        <taxon>Alphaproteobacteria</taxon>
        <taxon>Caulobacterales</taxon>
        <taxon>Caulobacteraceae</taxon>
        <taxon>Caulobacter</taxon>
    </lineage>
</organism>
<evidence type="ECO:0000259" key="1">
    <source>
        <dbReference type="SMART" id="SM00421"/>
    </source>
</evidence>
<dbReference type="EMBL" id="CP024201">
    <property type="protein sequence ID" value="ATQ43690.1"/>
    <property type="molecule type" value="Genomic_DNA"/>
</dbReference>
<dbReference type="KEGG" id="cmb:CSW64_15465"/>
<evidence type="ECO:0000313" key="3">
    <source>
        <dbReference type="Proteomes" id="UP000228945"/>
    </source>
</evidence>
<dbReference type="AlphaFoldDB" id="A0A2D2B0A6"/>
<feature type="domain" description="HTH luxR-type" evidence="1">
    <location>
        <begin position="299"/>
        <end position="356"/>
    </location>
</feature>
<dbReference type="GO" id="GO:0006355">
    <property type="term" value="P:regulation of DNA-templated transcription"/>
    <property type="evidence" value="ECO:0007669"/>
    <property type="project" value="InterPro"/>
</dbReference>
<reference evidence="2 3" key="1">
    <citation type="submission" date="2017-10" db="EMBL/GenBank/DDBJ databases">
        <title>Genome sequence of Caulobacter mirabilis FWC38.</title>
        <authorList>
            <person name="Fiebig A."/>
            <person name="Crosson S."/>
        </authorList>
    </citation>
    <scope>NUCLEOTIDE SEQUENCE [LARGE SCALE GENOMIC DNA]</scope>
    <source>
        <strain evidence="2 3">FWC 38</strain>
    </source>
</reference>
<dbReference type="SMART" id="SM00421">
    <property type="entry name" value="HTH_LUXR"/>
    <property type="match status" value="1"/>
</dbReference>
<evidence type="ECO:0000313" key="2">
    <source>
        <dbReference type="EMBL" id="ATQ43690.1"/>
    </source>
</evidence>
<name>A0A2D2B0A6_9CAUL</name>